<dbReference type="Pfam" id="PF01464">
    <property type="entry name" value="SLT"/>
    <property type="match status" value="1"/>
</dbReference>
<evidence type="ECO:0000313" key="3">
    <source>
        <dbReference type="Proteomes" id="UP001302349"/>
    </source>
</evidence>
<dbReference type="RefSeq" id="WP_317488705.1">
    <property type="nucleotide sequence ID" value="NZ_CP136051.1"/>
</dbReference>
<sequence length="330" mass="37904">MRKFIMLQLWLGILIIGGYFVYKRTTGKDEYLTPPPASMETVPLEVTLPDNYVKVFELPDTLSFAGEPVPLNMTDVRERLDREIHVNSYWHSSTIFLIKRSNRWLPLLEELLKENGIPTDFKYLSVIEGGLENVVSPRQAVGFWQIREGTGNDFGLEINREVDQRYDPIASTAAAAKYLLKAKEKFGDWTNAAASYNMGMKGLSDELEEQKTNSYYDLLLNEETSRYMFRLLAIKEILEHPKKYGYDIPQELLYPIIPLDTLRVTEDIPSLVDFAQARGLSYKELRLHNPWLRRGALNVRKGKSYLLRLPKGHVEVLPTDNQTDALNSGN</sequence>
<accession>A0ABZ0IPQ1</accession>
<dbReference type="Proteomes" id="UP001302349">
    <property type="component" value="Chromosome"/>
</dbReference>
<proteinExistence type="predicted"/>
<gene>
    <name evidence="2" type="ORF">RT717_23085</name>
</gene>
<keyword evidence="3" id="KW-1185">Reference proteome</keyword>
<evidence type="ECO:0000259" key="1">
    <source>
        <dbReference type="Pfam" id="PF01464"/>
    </source>
</evidence>
<dbReference type="InterPro" id="IPR023346">
    <property type="entry name" value="Lysozyme-like_dom_sf"/>
</dbReference>
<name>A0ABZ0IPQ1_9BACT</name>
<dbReference type="Gene3D" id="1.10.530.10">
    <property type="match status" value="1"/>
</dbReference>
<reference evidence="2 3" key="1">
    <citation type="journal article" date="2023" name="Microbiol. Resour. Announc.">
        <title>Complete Genome Sequence of Imperialibacter roseus strain P4T.</title>
        <authorList>
            <person name="Tizabi D.R."/>
            <person name="Bachvaroff T."/>
            <person name="Hill R.T."/>
        </authorList>
    </citation>
    <scope>NUCLEOTIDE SEQUENCE [LARGE SCALE GENOMIC DNA]</scope>
    <source>
        <strain evidence="2 3">P4T</strain>
    </source>
</reference>
<feature type="domain" description="Transglycosylase SLT" evidence="1">
    <location>
        <begin position="131"/>
        <end position="215"/>
    </location>
</feature>
<dbReference type="EMBL" id="CP136051">
    <property type="protein sequence ID" value="WOK05965.1"/>
    <property type="molecule type" value="Genomic_DNA"/>
</dbReference>
<dbReference type="InterPro" id="IPR008258">
    <property type="entry name" value="Transglycosylase_SLT_dom_1"/>
</dbReference>
<organism evidence="2 3">
    <name type="scientific">Imperialibacter roseus</name>
    <dbReference type="NCBI Taxonomy" id="1324217"/>
    <lineage>
        <taxon>Bacteria</taxon>
        <taxon>Pseudomonadati</taxon>
        <taxon>Bacteroidota</taxon>
        <taxon>Cytophagia</taxon>
        <taxon>Cytophagales</taxon>
        <taxon>Flammeovirgaceae</taxon>
        <taxon>Imperialibacter</taxon>
    </lineage>
</organism>
<dbReference type="CDD" id="cd16894">
    <property type="entry name" value="MltD-like"/>
    <property type="match status" value="1"/>
</dbReference>
<protein>
    <submittedName>
        <fullName evidence="2">Lytic transglycosylase domain-containing protein</fullName>
    </submittedName>
</protein>
<evidence type="ECO:0000313" key="2">
    <source>
        <dbReference type="EMBL" id="WOK05965.1"/>
    </source>
</evidence>
<dbReference type="SUPFAM" id="SSF53955">
    <property type="entry name" value="Lysozyme-like"/>
    <property type="match status" value="1"/>
</dbReference>